<evidence type="ECO:0000313" key="6">
    <source>
        <dbReference type="Proteomes" id="UP000638897"/>
    </source>
</evidence>
<dbReference type="PROSITE" id="PS01124">
    <property type="entry name" value="HTH_ARAC_FAMILY_2"/>
    <property type="match status" value="1"/>
</dbReference>
<feature type="domain" description="HTH araC/xylS-type" evidence="4">
    <location>
        <begin position="236"/>
        <end position="334"/>
    </location>
</feature>
<reference evidence="5 6" key="1">
    <citation type="journal article" date="2020" name="ISME J.">
        <title>Comparative genomics reveals insights into cyanobacterial evolution and habitat adaptation.</title>
        <authorList>
            <person name="Chen M.Y."/>
            <person name="Teng W.K."/>
            <person name="Zhao L."/>
            <person name="Hu C.X."/>
            <person name="Zhou Y.K."/>
            <person name="Han B.P."/>
            <person name="Song L.R."/>
            <person name="Shu W.S."/>
        </authorList>
    </citation>
    <scope>NUCLEOTIDE SEQUENCE [LARGE SCALE GENOMIC DNA]</scope>
    <source>
        <strain evidence="5 6">FACHB-318</strain>
    </source>
</reference>
<sequence length="337" mass="38931">MAMTFSEPVYWDVDQKAYRGFEMMYQQSGSETVSRLPEYMGTGGDRVTQLRNGLVVCIREAQLWQPLRLKQQHQSSFPLTAKFYLSSGSRVITPGAVHIPDDYEETTGCNYIYHLPNILEYEEWRAKEKIQMVMICADINYFQSFTSDNEFLPEPLRRLIELDSSAQFHQSLGKNTPAIQQILQQILHCPYQGITRQMYLEGKALEILTLQFTNWKETSHHSVSLKLRKDDIERLYAAQEILIRTMNNPPSLLGLARQVGINERKLKQGFRQVFGTTVFGYLQDYRLQQAQKLLKKREMSIASVATAIGYTNPEAFSVAFRRKFAVSPKAYQLGKNR</sequence>
<dbReference type="SUPFAM" id="SSF46689">
    <property type="entry name" value="Homeodomain-like"/>
    <property type="match status" value="2"/>
</dbReference>
<dbReference type="PROSITE" id="PS00041">
    <property type="entry name" value="HTH_ARAC_FAMILY_1"/>
    <property type="match status" value="1"/>
</dbReference>
<dbReference type="InterPro" id="IPR018060">
    <property type="entry name" value="HTH_AraC"/>
</dbReference>
<dbReference type="InterPro" id="IPR053142">
    <property type="entry name" value="PchR_regulatory_protein"/>
</dbReference>
<protein>
    <submittedName>
        <fullName evidence="5">Helix-turn-helix transcriptional regulator</fullName>
    </submittedName>
</protein>
<evidence type="ECO:0000259" key="4">
    <source>
        <dbReference type="PROSITE" id="PS01124"/>
    </source>
</evidence>
<dbReference type="PANTHER" id="PTHR47893">
    <property type="entry name" value="REGULATORY PROTEIN PCHR"/>
    <property type="match status" value="1"/>
</dbReference>
<dbReference type="EMBL" id="JACJQC010000001">
    <property type="protein sequence ID" value="MBD2170102.1"/>
    <property type="molecule type" value="Genomic_DNA"/>
</dbReference>
<proteinExistence type="predicted"/>
<evidence type="ECO:0000256" key="3">
    <source>
        <dbReference type="ARBA" id="ARBA00023163"/>
    </source>
</evidence>
<dbReference type="Proteomes" id="UP000638897">
    <property type="component" value="Unassembled WGS sequence"/>
</dbReference>
<organism evidence="5 6">
    <name type="scientific">Anabaena cylindrica FACHB-318</name>
    <dbReference type="NCBI Taxonomy" id="2692880"/>
    <lineage>
        <taxon>Bacteria</taxon>
        <taxon>Bacillati</taxon>
        <taxon>Cyanobacteriota</taxon>
        <taxon>Cyanophyceae</taxon>
        <taxon>Nostocales</taxon>
        <taxon>Nostocaceae</taxon>
        <taxon>Anabaena</taxon>
    </lineage>
</organism>
<dbReference type="InterPro" id="IPR018062">
    <property type="entry name" value="HTH_AraC-typ_CS"/>
</dbReference>
<evidence type="ECO:0000256" key="1">
    <source>
        <dbReference type="ARBA" id="ARBA00023015"/>
    </source>
</evidence>
<dbReference type="SMART" id="SM00342">
    <property type="entry name" value="HTH_ARAC"/>
    <property type="match status" value="1"/>
</dbReference>
<dbReference type="InterPro" id="IPR009057">
    <property type="entry name" value="Homeodomain-like_sf"/>
</dbReference>
<keyword evidence="2" id="KW-0238">DNA-binding</keyword>
<dbReference type="PANTHER" id="PTHR47893:SF1">
    <property type="entry name" value="REGULATORY PROTEIN PCHR"/>
    <property type="match status" value="1"/>
</dbReference>
<accession>A0ABR7ZCB8</accession>
<keyword evidence="1" id="KW-0805">Transcription regulation</keyword>
<dbReference type="Pfam" id="PF12833">
    <property type="entry name" value="HTH_18"/>
    <property type="match status" value="1"/>
</dbReference>
<dbReference type="Gene3D" id="1.10.10.60">
    <property type="entry name" value="Homeodomain-like"/>
    <property type="match status" value="1"/>
</dbReference>
<gene>
    <name evidence="5" type="ORF">H6F81_02385</name>
</gene>
<keyword evidence="3" id="KW-0804">Transcription</keyword>
<comment type="caution">
    <text evidence="5">The sequence shown here is derived from an EMBL/GenBank/DDBJ whole genome shotgun (WGS) entry which is preliminary data.</text>
</comment>
<evidence type="ECO:0000313" key="5">
    <source>
        <dbReference type="EMBL" id="MBD2170102.1"/>
    </source>
</evidence>
<evidence type="ECO:0000256" key="2">
    <source>
        <dbReference type="ARBA" id="ARBA00023125"/>
    </source>
</evidence>
<name>A0ABR7ZCB8_ANACY</name>
<keyword evidence="6" id="KW-1185">Reference proteome</keyword>